<keyword evidence="8" id="KW-1185">Reference proteome</keyword>
<dbReference type="Proteomes" id="UP000230069">
    <property type="component" value="Unassembled WGS sequence"/>
</dbReference>
<feature type="compositionally biased region" description="Polar residues" evidence="5">
    <location>
        <begin position="397"/>
        <end position="417"/>
    </location>
</feature>
<feature type="domain" description="Tudor" evidence="6">
    <location>
        <begin position="473"/>
        <end position="531"/>
    </location>
</feature>
<dbReference type="AlphaFoldDB" id="A0A2G5ECX0"/>
<feature type="region of interest" description="Disordered" evidence="5">
    <location>
        <begin position="176"/>
        <end position="215"/>
    </location>
</feature>
<evidence type="ECO:0000256" key="1">
    <source>
        <dbReference type="ARBA" id="ARBA00004123"/>
    </source>
</evidence>
<dbReference type="Pfam" id="PF21743">
    <property type="entry name" value="PTM_DIR17_Tudor"/>
    <property type="match status" value="3"/>
</dbReference>
<sequence length="640" mass="72948">MGVSNLPKGRSIDITENRSPDGVLTEDGNVENPKNPPKKQNRGADGEIVEASLLSPENDMPRLRPRKSVPSFQKVELNESDFERIVGKRVKVYWSGSRKWFAGCIKSFDNGSKLHKILYDDGDKEDLDLKAERFELEVLSSESFNLSFESRSHHKKKERSLDGGNCSTDYVSYQNPENSVKNDVLPDEDNVEQPPKKQKRGANGEATEVLLSSKRELPNSKLRPRKLVPSFQKVELNENDFERIIGKRVKVYWSGSRRWFVGCIKSFDNDTMLHRILYDDGDKEDLNLKLECFELEVMSTEAFNLGSNHKKEERRSYGGELKKEMIESGLLHERKATRNIVFLKEKLHEGKSTKVKADDMTRKWSLKYLEKPSKDQVTSNDVKFIKYRGDLGSEIRGQSVSAMPSGKAQNHVKNNVQSEEESVDKPTKQRKKSADGDITGGLLSSSKDIPNSKLRPRKSVPSFRKVELNESDFQRIVGKRVKVYWSGSRRWFTGCIKSFDGKKKLHKILYDDGESEDLNLKGERFELEVMSSEPFNLCFKSRPNSKKNVMTSDGGMVNEELKENGSLDVANVGQVKKNAPMNEKPISKATRKGRLQLHPKGTEKTHDMDRDMEIDVPAESNNDQGTCSENTYWQMYVAEV</sequence>
<dbReference type="EMBL" id="KZ305026">
    <property type="protein sequence ID" value="PIA53614.1"/>
    <property type="molecule type" value="Genomic_DNA"/>
</dbReference>
<dbReference type="Gene3D" id="2.30.30.140">
    <property type="match status" value="3"/>
</dbReference>
<feature type="domain" description="Tudor" evidence="6">
    <location>
        <begin position="241"/>
        <end position="299"/>
    </location>
</feature>
<evidence type="ECO:0000256" key="5">
    <source>
        <dbReference type="SAM" id="MobiDB-lite"/>
    </source>
</evidence>
<protein>
    <recommendedName>
        <fullName evidence="6">Tudor domain-containing protein</fullName>
    </recommendedName>
</protein>
<proteinExistence type="predicted"/>
<dbReference type="GO" id="GO:0006281">
    <property type="term" value="P:DNA repair"/>
    <property type="evidence" value="ECO:0007669"/>
    <property type="project" value="UniProtKB-KW"/>
</dbReference>
<keyword evidence="3" id="KW-0234">DNA repair</keyword>
<accession>A0A2G5ECX0</accession>
<evidence type="ECO:0000256" key="2">
    <source>
        <dbReference type="ARBA" id="ARBA00022763"/>
    </source>
</evidence>
<evidence type="ECO:0000256" key="4">
    <source>
        <dbReference type="ARBA" id="ARBA00023242"/>
    </source>
</evidence>
<dbReference type="OrthoDB" id="200660at2759"/>
<evidence type="ECO:0000259" key="6">
    <source>
        <dbReference type="SMART" id="SM00333"/>
    </source>
</evidence>
<feature type="compositionally biased region" description="Basic and acidic residues" evidence="5">
    <location>
        <begin position="10"/>
        <end position="19"/>
    </location>
</feature>
<feature type="region of interest" description="Disordered" evidence="5">
    <location>
        <begin position="1"/>
        <end position="46"/>
    </location>
</feature>
<dbReference type="InParanoid" id="A0A2G5ECX0"/>
<feature type="domain" description="Tudor" evidence="6">
    <location>
        <begin position="82"/>
        <end position="140"/>
    </location>
</feature>
<dbReference type="CDD" id="cd20404">
    <property type="entry name" value="Tudor_Agenet_AtEML-like"/>
    <property type="match status" value="3"/>
</dbReference>
<comment type="subcellular location">
    <subcellularLocation>
        <location evidence="1">Nucleus</location>
    </subcellularLocation>
</comment>
<feature type="region of interest" description="Disordered" evidence="5">
    <location>
        <begin position="397"/>
        <end position="459"/>
    </location>
</feature>
<dbReference type="GO" id="GO:0005634">
    <property type="term" value="C:nucleus"/>
    <property type="evidence" value="ECO:0007669"/>
    <property type="project" value="UniProtKB-SubCell"/>
</dbReference>
<dbReference type="SUPFAM" id="SSF63748">
    <property type="entry name" value="Tudor/PWWP/MBT"/>
    <property type="match status" value="2"/>
</dbReference>
<gene>
    <name evidence="7" type="ORF">AQUCO_00900292v1</name>
</gene>
<dbReference type="PANTHER" id="PTHR12663">
    <property type="entry name" value="ANDROGEN INDUCED INHIBITOR OF PROLIFERATION AS3 / PDS5-RELATED"/>
    <property type="match status" value="1"/>
</dbReference>
<dbReference type="InterPro" id="IPR047365">
    <property type="entry name" value="Tudor_AtPTM-like"/>
</dbReference>
<dbReference type="GO" id="GO:0000785">
    <property type="term" value="C:chromatin"/>
    <property type="evidence" value="ECO:0007669"/>
    <property type="project" value="TreeGrafter"/>
</dbReference>
<feature type="region of interest" description="Disordered" evidence="5">
    <location>
        <begin position="583"/>
        <end position="610"/>
    </location>
</feature>
<organism evidence="7 8">
    <name type="scientific">Aquilegia coerulea</name>
    <name type="common">Rocky mountain columbine</name>
    <dbReference type="NCBI Taxonomy" id="218851"/>
    <lineage>
        <taxon>Eukaryota</taxon>
        <taxon>Viridiplantae</taxon>
        <taxon>Streptophyta</taxon>
        <taxon>Embryophyta</taxon>
        <taxon>Tracheophyta</taxon>
        <taxon>Spermatophyta</taxon>
        <taxon>Magnoliopsida</taxon>
        <taxon>Ranunculales</taxon>
        <taxon>Ranunculaceae</taxon>
        <taxon>Thalictroideae</taxon>
        <taxon>Aquilegia</taxon>
    </lineage>
</organism>
<feature type="compositionally biased region" description="Basic and acidic residues" evidence="5">
    <location>
        <begin position="600"/>
        <end position="610"/>
    </location>
</feature>
<dbReference type="SMART" id="SM00333">
    <property type="entry name" value="TUDOR"/>
    <property type="match status" value="3"/>
</dbReference>
<dbReference type="InterPro" id="IPR002999">
    <property type="entry name" value="Tudor"/>
</dbReference>
<keyword evidence="4" id="KW-0539">Nucleus</keyword>
<dbReference type="GO" id="GO:0007064">
    <property type="term" value="P:mitotic sister chromatid cohesion"/>
    <property type="evidence" value="ECO:0007669"/>
    <property type="project" value="InterPro"/>
</dbReference>
<dbReference type="STRING" id="218851.A0A2G5ECX0"/>
<feature type="compositionally biased region" description="Basic and acidic residues" evidence="5">
    <location>
        <begin position="423"/>
        <end position="435"/>
    </location>
</feature>
<evidence type="ECO:0000313" key="8">
    <source>
        <dbReference type="Proteomes" id="UP000230069"/>
    </source>
</evidence>
<evidence type="ECO:0000256" key="3">
    <source>
        <dbReference type="ARBA" id="ARBA00023204"/>
    </source>
</evidence>
<evidence type="ECO:0000313" key="7">
    <source>
        <dbReference type="EMBL" id="PIA53614.1"/>
    </source>
</evidence>
<keyword evidence="2" id="KW-0227">DNA damage</keyword>
<name>A0A2G5ECX0_AQUCA</name>
<reference evidence="7 8" key="1">
    <citation type="submission" date="2017-09" db="EMBL/GenBank/DDBJ databases">
        <title>WGS assembly of Aquilegia coerulea Goldsmith.</title>
        <authorList>
            <person name="Hodges S."/>
            <person name="Kramer E."/>
            <person name="Nordborg M."/>
            <person name="Tomkins J."/>
            <person name="Borevitz J."/>
            <person name="Derieg N."/>
            <person name="Yan J."/>
            <person name="Mihaltcheva S."/>
            <person name="Hayes R.D."/>
            <person name="Rokhsar D."/>
        </authorList>
    </citation>
    <scope>NUCLEOTIDE SEQUENCE [LARGE SCALE GENOMIC DNA]</scope>
    <source>
        <strain evidence="8">cv. Goldsmith</strain>
    </source>
</reference>
<dbReference type="InterPro" id="IPR039776">
    <property type="entry name" value="Pds5"/>
</dbReference>
<dbReference type="PANTHER" id="PTHR12663:SF24">
    <property type="entry name" value="TUDOR DOMAIN-CONTAINING PROTEIN"/>
    <property type="match status" value="1"/>
</dbReference>